<sequence>MNHAFHAGAFLGVAMLALAACAPEQQVSGRALYLDYCASCHGPGGKGDGPAAEGLGKAPADLTGIAARNGGVFPMARVMSTIDGYTRRGDRSSVMPELGVALQQGPLVLVDTGDGIMTPTPVNLVALADYLATLQN</sequence>
<comment type="caution">
    <text evidence="7">The sequence shown here is derived from an EMBL/GenBank/DDBJ whole genome shotgun (WGS) entry which is preliminary data.</text>
</comment>
<dbReference type="Pfam" id="PF13442">
    <property type="entry name" value="Cytochrome_CBB3"/>
    <property type="match status" value="1"/>
</dbReference>
<evidence type="ECO:0000256" key="1">
    <source>
        <dbReference type="ARBA" id="ARBA00022617"/>
    </source>
</evidence>
<feature type="chain" id="PRO_5046783119" evidence="5">
    <location>
        <begin position="20"/>
        <end position="136"/>
    </location>
</feature>
<proteinExistence type="predicted"/>
<keyword evidence="3 4" id="KW-0408">Iron</keyword>
<evidence type="ECO:0000256" key="4">
    <source>
        <dbReference type="PROSITE-ProRule" id="PRU00433"/>
    </source>
</evidence>
<keyword evidence="8" id="KW-1185">Reference proteome</keyword>
<keyword evidence="5" id="KW-0732">Signal</keyword>
<evidence type="ECO:0000313" key="7">
    <source>
        <dbReference type="EMBL" id="MCT8330407.1"/>
    </source>
</evidence>
<dbReference type="Proteomes" id="UP001205601">
    <property type="component" value="Unassembled WGS sequence"/>
</dbReference>
<feature type="signal peptide" evidence="5">
    <location>
        <begin position="1"/>
        <end position="19"/>
    </location>
</feature>
<accession>A0ABT2NN96</accession>
<evidence type="ECO:0000256" key="5">
    <source>
        <dbReference type="SAM" id="SignalP"/>
    </source>
</evidence>
<dbReference type="SUPFAM" id="SSF46626">
    <property type="entry name" value="Cytochrome c"/>
    <property type="match status" value="1"/>
</dbReference>
<feature type="domain" description="Cytochrome c" evidence="6">
    <location>
        <begin position="24"/>
        <end position="135"/>
    </location>
</feature>
<evidence type="ECO:0000256" key="3">
    <source>
        <dbReference type="ARBA" id="ARBA00023004"/>
    </source>
</evidence>
<reference evidence="8" key="1">
    <citation type="submission" date="2023-07" db="EMBL/GenBank/DDBJ databases">
        <title>Defluviimonas sediminis sp. nov., isolated from mangrove sediment.</title>
        <authorList>
            <person name="Liu L."/>
            <person name="Li J."/>
            <person name="Huang Y."/>
            <person name="Pan J."/>
            <person name="Li M."/>
        </authorList>
    </citation>
    <scope>NUCLEOTIDE SEQUENCE [LARGE SCALE GENOMIC DNA]</scope>
    <source>
        <strain evidence="8">FT324</strain>
    </source>
</reference>
<dbReference type="InterPro" id="IPR009056">
    <property type="entry name" value="Cyt_c-like_dom"/>
</dbReference>
<dbReference type="RefSeq" id="WP_261496274.1">
    <property type="nucleotide sequence ID" value="NZ_JAOCQF010000002.1"/>
</dbReference>
<protein>
    <submittedName>
        <fullName evidence="7">Cytochrome c</fullName>
    </submittedName>
</protein>
<dbReference type="InterPro" id="IPR036909">
    <property type="entry name" value="Cyt_c-like_dom_sf"/>
</dbReference>
<organism evidence="7 8">
    <name type="scientific">Albidovulum sediminis</name>
    <dbReference type="NCBI Taxonomy" id="3066345"/>
    <lineage>
        <taxon>Bacteria</taxon>
        <taxon>Pseudomonadati</taxon>
        <taxon>Pseudomonadota</taxon>
        <taxon>Alphaproteobacteria</taxon>
        <taxon>Rhodobacterales</taxon>
        <taxon>Paracoccaceae</taxon>
        <taxon>Albidovulum</taxon>
    </lineage>
</organism>
<dbReference type="Gene3D" id="1.10.760.10">
    <property type="entry name" value="Cytochrome c-like domain"/>
    <property type="match status" value="1"/>
</dbReference>
<dbReference type="PROSITE" id="PS51007">
    <property type="entry name" value="CYTC"/>
    <property type="match status" value="1"/>
</dbReference>
<evidence type="ECO:0000313" key="8">
    <source>
        <dbReference type="Proteomes" id="UP001205601"/>
    </source>
</evidence>
<evidence type="ECO:0000256" key="2">
    <source>
        <dbReference type="ARBA" id="ARBA00022723"/>
    </source>
</evidence>
<dbReference type="EMBL" id="JAOCQF010000002">
    <property type="protein sequence ID" value="MCT8330407.1"/>
    <property type="molecule type" value="Genomic_DNA"/>
</dbReference>
<keyword evidence="1 4" id="KW-0349">Heme</keyword>
<evidence type="ECO:0000259" key="6">
    <source>
        <dbReference type="PROSITE" id="PS51007"/>
    </source>
</evidence>
<gene>
    <name evidence="7" type="ORF">N5I32_12840</name>
</gene>
<keyword evidence="2 4" id="KW-0479">Metal-binding</keyword>
<name>A0ABT2NN96_9RHOB</name>